<dbReference type="AlphaFoldDB" id="A0A8X6NUF7"/>
<accession>A0A8X6NUF7</accession>
<keyword evidence="2" id="KW-1185">Reference proteome</keyword>
<reference evidence="1" key="1">
    <citation type="submission" date="2020-08" db="EMBL/GenBank/DDBJ databases">
        <title>Multicomponent nature underlies the extraordinary mechanical properties of spider dragline silk.</title>
        <authorList>
            <person name="Kono N."/>
            <person name="Nakamura H."/>
            <person name="Mori M."/>
            <person name="Yoshida Y."/>
            <person name="Ohtoshi R."/>
            <person name="Malay A.D."/>
            <person name="Moran D.A.P."/>
            <person name="Tomita M."/>
            <person name="Numata K."/>
            <person name="Arakawa K."/>
        </authorList>
    </citation>
    <scope>NUCLEOTIDE SEQUENCE</scope>
</reference>
<evidence type="ECO:0000313" key="1">
    <source>
        <dbReference type="EMBL" id="GFT35913.1"/>
    </source>
</evidence>
<sequence>MEKLEKRSEHNAITVENLNDIFKIIIVCSNNVAQSKNKIRRQPCEHFHGPIIVFHYDMLTESDTAWSPYSPDLTACDFSFGNTRNAICIAKIHKQLRNWNTINLSCICVKFRLKCSRGCMRI</sequence>
<evidence type="ECO:0000313" key="2">
    <source>
        <dbReference type="Proteomes" id="UP000887013"/>
    </source>
</evidence>
<dbReference type="Proteomes" id="UP000887013">
    <property type="component" value="Unassembled WGS sequence"/>
</dbReference>
<organism evidence="1 2">
    <name type="scientific">Nephila pilipes</name>
    <name type="common">Giant wood spider</name>
    <name type="synonym">Nephila maculata</name>
    <dbReference type="NCBI Taxonomy" id="299642"/>
    <lineage>
        <taxon>Eukaryota</taxon>
        <taxon>Metazoa</taxon>
        <taxon>Ecdysozoa</taxon>
        <taxon>Arthropoda</taxon>
        <taxon>Chelicerata</taxon>
        <taxon>Arachnida</taxon>
        <taxon>Araneae</taxon>
        <taxon>Araneomorphae</taxon>
        <taxon>Entelegynae</taxon>
        <taxon>Araneoidea</taxon>
        <taxon>Nephilidae</taxon>
        <taxon>Nephila</taxon>
    </lineage>
</organism>
<gene>
    <name evidence="1" type="ORF">NPIL_208101</name>
</gene>
<protein>
    <submittedName>
        <fullName evidence="1">Uncharacterized protein</fullName>
    </submittedName>
</protein>
<proteinExistence type="predicted"/>
<name>A0A8X6NUF7_NEPPI</name>
<dbReference type="EMBL" id="BMAW01013815">
    <property type="protein sequence ID" value="GFT35913.1"/>
    <property type="molecule type" value="Genomic_DNA"/>
</dbReference>
<comment type="caution">
    <text evidence="1">The sequence shown here is derived from an EMBL/GenBank/DDBJ whole genome shotgun (WGS) entry which is preliminary data.</text>
</comment>